<dbReference type="PROSITE" id="PS51669">
    <property type="entry name" value="4FE4S_MOW_BIS_MGD"/>
    <property type="match status" value="1"/>
</dbReference>
<evidence type="ECO:0000313" key="13">
    <source>
        <dbReference type="Proteomes" id="UP001159257"/>
    </source>
</evidence>
<dbReference type="Pfam" id="PF01568">
    <property type="entry name" value="Molydop_binding"/>
    <property type="match status" value="1"/>
</dbReference>
<evidence type="ECO:0000256" key="9">
    <source>
        <dbReference type="ARBA" id="ARBA00023014"/>
    </source>
</evidence>
<dbReference type="InterPro" id="IPR041957">
    <property type="entry name" value="CT_Nitrate-R-NapA-like"/>
</dbReference>
<accession>A0ABY1S2F8</accession>
<comment type="cofactor">
    <cofactor evidence="1">
        <name>Mo-bis(molybdopterin guanine dinucleotide)</name>
        <dbReference type="ChEBI" id="CHEBI:60539"/>
    </cofactor>
</comment>
<dbReference type="InterPro" id="IPR007419">
    <property type="entry name" value="BFD-like_2Fe2S-bd_dom"/>
</dbReference>
<keyword evidence="7" id="KW-0560">Oxidoreductase</keyword>
<organism evidence="12 13">
    <name type="scientific">Marinobacterium sediminicola</name>
    <dbReference type="NCBI Taxonomy" id="518898"/>
    <lineage>
        <taxon>Bacteria</taxon>
        <taxon>Pseudomonadati</taxon>
        <taxon>Pseudomonadota</taxon>
        <taxon>Gammaproteobacteria</taxon>
        <taxon>Oceanospirillales</taxon>
        <taxon>Oceanospirillaceae</taxon>
        <taxon>Marinobacterium</taxon>
    </lineage>
</organism>
<proteinExistence type="inferred from homology"/>
<keyword evidence="5" id="KW-0500">Molybdenum</keyword>
<dbReference type="RefSeq" id="WP_239040104.1">
    <property type="nucleotide sequence ID" value="NZ_BAAAEY010000008.1"/>
</dbReference>
<dbReference type="SUPFAM" id="SSF53706">
    <property type="entry name" value="Formate dehydrogenase/DMSO reductase, domains 1-3"/>
    <property type="match status" value="1"/>
</dbReference>
<evidence type="ECO:0000259" key="11">
    <source>
        <dbReference type="PROSITE" id="PS51669"/>
    </source>
</evidence>
<dbReference type="InterPro" id="IPR027467">
    <property type="entry name" value="MopterinOxRdtase_cofactor_BS"/>
</dbReference>
<dbReference type="PANTHER" id="PTHR43105">
    <property type="entry name" value="RESPIRATORY NITRATE REDUCTASE"/>
    <property type="match status" value="1"/>
</dbReference>
<dbReference type="SUPFAM" id="SSF50692">
    <property type="entry name" value="ADC-like"/>
    <property type="match status" value="1"/>
</dbReference>
<sequence>MASLSNQTTCPYCGVGCGVSATTNDQRVIAVSGDGEHPANRGRLCVKGSALHETTGPEGRLLTPRVDGQEHDWSVTLDTLATRLEAIIRQHGPGSVAMYLSGQLLTEDYYVANKLMKGFIGSAHVDTNSRLCMSSTVVGYKRAFGGDLQPCSYEDIDHAELMVLVGSNAAWNHPILYQRMVAAKAANPAVKVVLIDPRRTATADLADLHLALKPGSDALIFNAILAALAERGALDKAYVESHTEGFEAALESANTTAGNLADVARKADVPLADLEQLVEWFCTTERTLTFFSQGVNQSSSGTDKVNSIINCHLATGRLGRPGMGPFSLTGQPNAMGGREVGGLANQLAAHMDFSQAEFIDRVGRFWQAPNMAQQEGYKAIPLFEAIERGEIKAVWIMATNPLVSLPDANRVRRALEKCELVIISECMAHTDTLELADIVLPASGWSEKNGTVTNSERRISRQRGLVPPPGEAKHDWWIICELAKRLGFGQAFDYASPADIFREHARLSGFENNRSRGFDISALAELSDAGYDALKPIQWPVHKQAPEGTPRLFADGHFFTPSGKARLLPITPQAPSQQPDSEYPLLVNSGRIRDQWHTMTRTGRAARLLQHHAEPFIEIHPLDAKRFKVTHLQLAELHNELGRYLGRIRISDQQRQGEVFIPMHWTRQFTQEGCSGTLFAPMVDPLSGQPESKQGRADLRPLNMRWEARLLVRDALALDGLPGRGHWWTRVPLSNCVSYRLADAEPVENWQYWCETLVGTPSLWLEDLSNGRFRAAGIRDSRLEWILLVEPNHELPDLGWLDAQFARQIDLDTRRQLLEAKAPGDQVSGAVICSCFQVREPDIIAAIQAGADSAQALGEQLKCGTNCGSCLPELKGLVDTHADRVKSE</sequence>
<dbReference type="InterPro" id="IPR050123">
    <property type="entry name" value="Prok_molybdopt-oxidoreductase"/>
</dbReference>
<dbReference type="EMBL" id="FXWV01000012">
    <property type="protein sequence ID" value="SMR76696.1"/>
    <property type="molecule type" value="Genomic_DNA"/>
</dbReference>
<keyword evidence="10" id="KW-0534">Nitrate assimilation</keyword>
<evidence type="ECO:0000256" key="10">
    <source>
        <dbReference type="ARBA" id="ARBA00023063"/>
    </source>
</evidence>
<dbReference type="Gene3D" id="3.40.50.740">
    <property type="match status" value="1"/>
</dbReference>
<dbReference type="Gene3D" id="2.40.40.20">
    <property type="match status" value="1"/>
</dbReference>
<keyword evidence="8" id="KW-0408">Iron</keyword>
<evidence type="ECO:0000256" key="3">
    <source>
        <dbReference type="ARBA" id="ARBA00008747"/>
    </source>
</evidence>
<dbReference type="Proteomes" id="UP001159257">
    <property type="component" value="Unassembled WGS sequence"/>
</dbReference>
<evidence type="ECO:0000256" key="6">
    <source>
        <dbReference type="ARBA" id="ARBA00022723"/>
    </source>
</evidence>
<keyword evidence="13" id="KW-1185">Reference proteome</keyword>
<dbReference type="SMART" id="SM00926">
    <property type="entry name" value="Molybdop_Fe4S4"/>
    <property type="match status" value="1"/>
</dbReference>
<comment type="similarity">
    <text evidence="3">Belongs to the prokaryotic molybdopterin-containing oxidoreductase family. NasA/NapA/NarB subfamily.</text>
</comment>
<comment type="caution">
    <text evidence="12">The sequence shown here is derived from an EMBL/GenBank/DDBJ whole genome shotgun (WGS) entry which is preliminary data.</text>
</comment>
<dbReference type="InterPro" id="IPR009010">
    <property type="entry name" value="Asp_de-COase-like_dom_sf"/>
</dbReference>
<protein>
    <submittedName>
        <fullName evidence="12">Assimilatory nitrate reductase catalytic subunit</fullName>
    </submittedName>
</protein>
<dbReference type="InterPro" id="IPR006657">
    <property type="entry name" value="MoPterin_dinucl-bd_dom"/>
</dbReference>
<evidence type="ECO:0000313" key="12">
    <source>
        <dbReference type="EMBL" id="SMR76696.1"/>
    </source>
</evidence>
<keyword evidence="9" id="KW-0411">Iron-sulfur</keyword>
<dbReference type="CDD" id="cd02754">
    <property type="entry name" value="MopB_Nitrate-R-NapA-like"/>
    <property type="match status" value="1"/>
</dbReference>
<dbReference type="Pfam" id="PF04879">
    <property type="entry name" value="Molybdop_Fe4S4"/>
    <property type="match status" value="1"/>
</dbReference>
<dbReference type="InterPro" id="IPR041854">
    <property type="entry name" value="BFD-like_2Fe2S-bd_dom_sf"/>
</dbReference>
<evidence type="ECO:0000256" key="7">
    <source>
        <dbReference type="ARBA" id="ARBA00023002"/>
    </source>
</evidence>
<keyword evidence="6" id="KW-0479">Metal-binding</keyword>
<dbReference type="CDD" id="cd02791">
    <property type="entry name" value="MopB_CT_Nitrate-R-NapA-like"/>
    <property type="match status" value="1"/>
</dbReference>
<keyword evidence="4" id="KW-0004">4Fe-4S</keyword>
<reference evidence="12 13" key="1">
    <citation type="submission" date="2017-05" db="EMBL/GenBank/DDBJ databases">
        <authorList>
            <person name="Varghese N."/>
            <person name="Submissions S."/>
        </authorList>
    </citation>
    <scope>NUCLEOTIDE SEQUENCE [LARGE SCALE GENOMIC DNA]</scope>
    <source>
        <strain evidence="12 13">CGMCC 1.7287</strain>
    </source>
</reference>
<dbReference type="Pfam" id="PF04324">
    <property type="entry name" value="Fer2_BFD"/>
    <property type="match status" value="1"/>
</dbReference>
<dbReference type="Pfam" id="PF00384">
    <property type="entry name" value="Molybdopterin"/>
    <property type="match status" value="1"/>
</dbReference>
<dbReference type="Gene3D" id="1.10.10.1100">
    <property type="entry name" value="BFD-like [2Fe-2S]-binding domain"/>
    <property type="match status" value="1"/>
</dbReference>
<comment type="cofactor">
    <cofactor evidence="2">
        <name>[4Fe-4S] cluster</name>
        <dbReference type="ChEBI" id="CHEBI:49883"/>
    </cofactor>
</comment>
<evidence type="ECO:0000256" key="4">
    <source>
        <dbReference type="ARBA" id="ARBA00022485"/>
    </source>
</evidence>
<dbReference type="Gene3D" id="2.20.25.90">
    <property type="entry name" value="ADC-like domains"/>
    <property type="match status" value="1"/>
</dbReference>
<dbReference type="PROSITE" id="PS00551">
    <property type="entry name" value="MOLYBDOPTERIN_PROK_1"/>
    <property type="match status" value="1"/>
</dbReference>
<dbReference type="InterPro" id="IPR006963">
    <property type="entry name" value="Mopterin_OxRdtase_4Fe-4S_dom"/>
</dbReference>
<evidence type="ECO:0000256" key="8">
    <source>
        <dbReference type="ARBA" id="ARBA00023004"/>
    </source>
</evidence>
<dbReference type="InterPro" id="IPR006656">
    <property type="entry name" value="Mopterin_OxRdtase"/>
</dbReference>
<feature type="domain" description="4Fe-4S Mo/W bis-MGD-type" evidence="11">
    <location>
        <begin position="3"/>
        <end position="59"/>
    </location>
</feature>
<name>A0ABY1S2F8_9GAMM</name>
<dbReference type="Gene3D" id="3.40.228.10">
    <property type="entry name" value="Dimethylsulfoxide Reductase, domain 2"/>
    <property type="match status" value="1"/>
</dbReference>
<evidence type="ECO:0000256" key="1">
    <source>
        <dbReference type="ARBA" id="ARBA00001942"/>
    </source>
</evidence>
<evidence type="ECO:0000256" key="5">
    <source>
        <dbReference type="ARBA" id="ARBA00022505"/>
    </source>
</evidence>
<gene>
    <name evidence="12" type="ORF">SAMN04487964_11257</name>
</gene>
<dbReference type="PANTHER" id="PTHR43105:SF9">
    <property type="entry name" value="NADPH-FE(3+) OXIDOREDUCTASE SUBUNIT ALPHA"/>
    <property type="match status" value="1"/>
</dbReference>
<evidence type="ECO:0000256" key="2">
    <source>
        <dbReference type="ARBA" id="ARBA00001966"/>
    </source>
</evidence>